<dbReference type="Pfam" id="PF13343">
    <property type="entry name" value="SBP_bac_6"/>
    <property type="match status" value="1"/>
</dbReference>
<keyword evidence="6" id="KW-1185">Reference proteome</keyword>
<dbReference type="PRINTS" id="PR00909">
    <property type="entry name" value="SPERMDNBNDNG"/>
</dbReference>
<dbReference type="PANTHER" id="PTHR30222:SF17">
    <property type="entry name" value="SPERMIDINE_PUTRESCINE-BINDING PERIPLASMIC PROTEIN"/>
    <property type="match status" value="1"/>
</dbReference>
<dbReference type="GO" id="GO:0019808">
    <property type="term" value="F:polyamine binding"/>
    <property type="evidence" value="ECO:0007669"/>
    <property type="project" value="InterPro"/>
</dbReference>
<organism evidence="5 6">
    <name type="scientific">Tumidithrix elongata BACA0141</name>
    <dbReference type="NCBI Taxonomy" id="2716417"/>
    <lineage>
        <taxon>Bacteria</taxon>
        <taxon>Bacillati</taxon>
        <taxon>Cyanobacteriota</taxon>
        <taxon>Cyanophyceae</taxon>
        <taxon>Pseudanabaenales</taxon>
        <taxon>Pseudanabaenaceae</taxon>
        <taxon>Tumidithrix</taxon>
        <taxon>Tumidithrix elongata</taxon>
    </lineage>
</organism>
<dbReference type="SUPFAM" id="SSF53850">
    <property type="entry name" value="Periplasmic binding protein-like II"/>
    <property type="match status" value="1"/>
</dbReference>
<name>A0AAW9PUN6_9CYAN</name>
<evidence type="ECO:0000313" key="5">
    <source>
        <dbReference type="EMBL" id="MEE3716447.1"/>
    </source>
</evidence>
<dbReference type="InterPro" id="IPR001188">
    <property type="entry name" value="Sperm_putr-bd"/>
</dbReference>
<comment type="caution">
    <text evidence="5">The sequence shown here is derived from an EMBL/GenBank/DDBJ whole genome shotgun (WGS) entry which is preliminary data.</text>
</comment>
<evidence type="ECO:0000313" key="6">
    <source>
        <dbReference type="Proteomes" id="UP001333818"/>
    </source>
</evidence>
<accession>A0AAW9PUN6</accession>
<dbReference type="GO" id="GO:0042597">
    <property type="term" value="C:periplasmic space"/>
    <property type="evidence" value="ECO:0007669"/>
    <property type="project" value="UniProtKB-SubCell"/>
</dbReference>
<protein>
    <submittedName>
        <fullName evidence="5">Extracellular solute-binding protein</fullName>
    </submittedName>
</protein>
<evidence type="ECO:0000256" key="2">
    <source>
        <dbReference type="ARBA" id="ARBA00022448"/>
    </source>
</evidence>
<reference evidence="5" key="1">
    <citation type="submission" date="2024-01" db="EMBL/GenBank/DDBJ databases">
        <title>Bank of Algae and Cyanobacteria of the Azores (BACA) strain genomes.</title>
        <authorList>
            <person name="Luz R."/>
            <person name="Cordeiro R."/>
            <person name="Fonseca A."/>
            <person name="Goncalves V."/>
        </authorList>
    </citation>
    <scope>NUCLEOTIDE SEQUENCE</scope>
    <source>
        <strain evidence="5">BACA0141</strain>
    </source>
</reference>
<evidence type="ECO:0000256" key="3">
    <source>
        <dbReference type="ARBA" id="ARBA00022729"/>
    </source>
</evidence>
<dbReference type="AlphaFoldDB" id="A0AAW9PUN6"/>
<evidence type="ECO:0000256" key="4">
    <source>
        <dbReference type="ARBA" id="ARBA00022764"/>
    </source>
</evidence>
<dbReference type="Proteomes" id="UP001333818">
    <property type="component" value="Unassembled WGS sequence"/>
</dbReference>
<evidence type="ECO:0000256" key="1">
    <source>
        <dbReference type="ARBA" id="ARBA00004418"/>
    </source>
</evidence>
<dbReference type="GO" id="GO:0015846">
    <property type="term" value="P:polyamine transport"/>
    <property type="evidence" value="ECO:0007669"/>
    <property type="project" value="InterPro"/>
</dbReference>
<proteinExistence type="predicted"/>
<comment type="subcellular location">
    <subcellularLocation>
        <location evidence="1">Periplasm</location>
    </subcellularLocation>
</comment>
<dbReference type="RefSeq" id="WP_330482876.1">
    <property type="nucleotide sequence ID" value="NZ_JAZBJZ010000019.1"/>
</dbReference>
<dbReference type="EMBL" id="JAZBJZ010000019">
    <property type="protein sequence ID" value="MEE3716447.1"/>
    <property type="molecule type" value="Genomic_DNA"/>
</dbReference>
<keyword evidence="3" id="KW-0732">Signal</keyword>
<keyword evidence="4" id="KW-0574">Periplasm</keyword>
<keyword evidence="2" id="KW-0813">Transport</keyword>
<sequence length="358" mass="39968">MKRREFLIGSSVMLGVGGCSLFADANRLRILGLAGAIPSKVVGQFEGAFSKATELKTAKTSQELWQELLSKPDADKKFDLTSIGDAWLDSAIAQSLIQPISPNLLAQMPQWTKLDPRWQQLVTRKTGEKSQVWGIPYRWGTTAIAYRLDKVKFEITKWADLWRPELKQKITLPDHPREVIGIVLKKLGDSYQQADLDSIKALSAELKQLHQQVFVYTSDTYLQPLLIDDSWVAVGWSQDMRKLPLQDPNIKVIIPTEGTALWSDIWVLPKQGNPDNQAAACHWMDYCLTPAIAAQISALTDAVTTSSALEQVPASVRADTIKFPAPQTIAQSEVLLPLSESTAKQYKEIWTKLRTNSL</sequence>
<gene>
    <name evidence="5" type="ORF">V2H45_06795</name>
</gene>
<dbReference type="Gene3D" id="3.40.190.10">
    <property type="entry name" value="Periplasmic binding protein-like II"/>
    <property type="match status" value="2"/>
</dbReference>
<dbReference type="PROSITE" id="PS51257">
    <property type="entry name" value="PROKAR_LIPOPROTEIN"/>
    <property type="match status" value="1"/>
</dbReference>
<dbReference type="PANTHER" id="PTHR30222">
    <property type="entry name" value="SPERMIDINE/PUTRESCINE-BINDING PERIPLASMIC PROTEIN"/>
    <property type="match status" value="1"/>
</dbReference>